<name>A0A6J4IUW1_9MICC</name>
<protein>
    <submittedName>
        <fullName evidence="4">Glycerophosphoryl diester phosphodiesterase</fullName>
        <ecNumber evidence="4">3.1.4.46</ecNumber>
    </submittedName>
</protein>
<feature type="chain" id="PRO_5038414528" evidence="2">
    <location>
        <begin position="25"/>
        <end position="429"/>
    </location>
</feature>
<keyword evidence="4" id="KW-0378">Hydrolase</keyword>
<dbReference type="Pfam" id="PF03372">
    <property type="entry name" value="Exo_endo_phos"/>
    <property type="match status" value="1"/>
</dbReference>
<proteinExistence type="predicted"/>
<gene>
    <name evidence="4" type="ORF">AVDCRST_MAG83-2663</name>
</gene>
<keyword evidence="2" id="KW-0732">Signal</keyword>
<dbReference type="GO" id="GO:0008889">
    <property type="term" value="F:glycerophosphodiester phosphodiesterase activity"/>
    <property type="evidence" value="ECO:0007669"/>
    <property type="project" value="UniProtKB-EC"/>
</dbReference>
<evidence type="ECO:0000259" key="3">
    <source>
        <dbReference type="Pfam" id="PF03372"/>
    </source>
</evidence>
<feature type="signal peptide" evidence="2">
    <location>
        <begin position="1"/>
        <end position="24"/>
    </location>
</feature>
<evidence type="ECO:0000313" key="4">
    <source>
        <dbReference type="EMBL" id="CAA9259862.1"/>
    </source>
</evidence>
<sequence length="429" mass="45661">MRFLRRCLTALTAAAMVAAGGIFATGSAADPASAVPVPAKPAAHVAVAEKAAEASPVRVATYNASLNRQNPGDLVRELSGTTSTQARAVAGIIKATAPDVVLLNEFDYDPEHRAAELFRTNYLAVGTGGAPGITYPYVYTAPSNTGVPSGLDLNNDGSVGGPDDAFGYGAFEGQYGMVLYSKHPIDTANVRTFQNFKWSDMPGALLPTDPVSGGADWYSADELAQVRLSSKSHWDVPVIIGRKSIHILASHPTPPVFDGREDRNGRRNNDEIRLWADYVEGGKAAAYLYDDQGRWGGLDGGERFVILGDQNSDPQDGDSIAGSIDQLLIHRLVHDPLPSSEGAAEASALQGGANARHRGLPEHDTADFEDQSAGNLRVDYVLPSKNLPVLRSGVFWPRVGTPGSELTGIFPFPSSDHRLVYADLRVRGS</sequence>
<accession>A0A6J4IUW1</accession>
<evidence type="ECO:0000256" key="2">
    <source>
        <dbReference type="SAM" id="SignalP"/>
    </source>
</evidence>
<organism evidence="4">
    <name type="scientific">uncultured Arthrobacter sp</name>
    <dbReference type="NCBI Taxonomy" id="114050"/>
    <lineage>
        <taxon>Bacteria</taxon>
        <taxon>Bacillati</taxon>
        <taxon>Actinomycetota</taxon>
        <taxon>Actinomycetes</taxon>
        <taxon>Micrococcales</taxon>
        <taxon>Micrococcaceae</taxon>
        <taxon>Arthrobacter</taxon>
        <taxon>environmental samples</taxon>
    </lineage>
</organism>
<dbReference type="EC" id="3.1.4.46" evidence="4"/>
<dbReference type="EMBL" id="CADCTE010000147">
    <property type="protein sequence ID" value="CAA9259862.1"/>
    <property type="molecule type" value="Genomic_DNA"/>
</dbReference>
<dbReference type="InterPro" id="IPR005135">
    <property type="entry name" value="Endo/exonuclease/phosphatase"/>
</dbReference>
<evidence type="ECO:0000256" key="1">
    <source>
        <dbReference type="SAM" id="MobiDB-lite"/>
    </source>
</evidence>
<dbReference type="AlphaFoldDB" id="A0A6J4IUW1"/>
<feature type="domain" description="Endonuclease/exonuclease/phosphatase" evidence="3">
    <location>
        <begin position="61"/>
        <end position="417"/>
    </location>
</feature>
<dbReference type="SUPFAM" id="SSF56219">
    <property type="entry name" value="DNase I-like"/>
    <property type="match status" value="1"/>
</dbReference>
<dbReference type="InterPro" id="IPR036691">
    <property type="entry name" value="Endo/exonu/phosph_ase_sf"/>
</dbReference>
<reference evidence="4" key="1">
    <citation type="submission" date="2020-02" db="EMBL/GenBank/DDBJ databases">
        <authorList>
            <person name="Meier V. D."/>
        </authorList>
    </citation>
    <scope>NUCLEOTIDE SEQUENCE</scope>
    <source>
        <strain evidence="4">AVDCRST_MAG83</strain>
    </source>
</reference>
<dbReference type="Gene3D" id="3.60.10.10">
    <property type="entry name" value="Endonuclease/exonuclease/phosphatase"/>
    <property type="match status" value="1"/>
</dbReference>
<feature type="region of interest" description="Disordered" evidence="1">
    <location>
        <begin position="340"/>
        <end position="369"/>
    </location>
</feature>